<dbReference type="PROSITE" id="PS00122">
    <property type="entry name" value="CARBOXYLESTERASE_B_1"/>
    <property type="match status" value="1"/>
</dbReference>
<dbReference type="Pfam" id="PF00135">
    <property type="entry name" value="COesterase"/>
    <property type="match status" value="1"/>
</dbReference>
<feature type="chain" id="PRO_5033092829" description="Carboxylic ester hydrolase" evidence="6">
    <location>
        <begin position="19"/>
        <end position="236"/>
    </location>
</feature>
<dbReference type="PROSITE" id="PS00941">
    <property type="entry name" value="CARBOXYLESTERASE_B_2"/>
    <property type="match status" value="1"/>
</dbReference>
<comment type="caution">
    <text evidence="8">The sequence shown here is derived from an EMBL/GenBank/DDBJ whole genome shotgun (WGS) entry which is preliminary data.</text>
</comment>
<protein>
    <recommendedName>
        <fullName evidence="6">Carboxylic ester hydrolase</fullName>
        <ecNumber evidence="6">3.1.1.-</ecNumber>
    </recommendedName>
</protein>
<accession>A0A834IRP1</accession>
<dbReference type="AlphaFoldDB" id="A0A834IRP1"/>
<name>A0A834IRP1_RHYFE</name>
<sequence length="236" mass="25577">MNSFGSFVFLLIFYSCFADELLVHLPNGSVRGTTFSSSNGQTFYAWRGIPYAQPPLGKLRFMPPVKVAPWEGILNATTDRKGCYYVGKPFIKPSAGCSEDCLFVNVYSPEKVDEKTKPNRSVLFWIHGGALEQGSGDFICTDPTPFLEQGLIVVTINYRLTALGFLSTVDDVVLGNAGLKDQQLALVWTRDNIEFFGGNSSDVTIMGESAGGISVGSQLISPKSKGLGAVKKPSKL</sequence>
<keyword evidence="6" id="KW-0732">Signal</keyword>
<keyword evidence="5" id="KW-0325">Glycoprotein</keyword>
<evidence type="ECO:0000259" key="7">
    <source>
        <dbReference type="Pfam" id="PF00135"/>
    </source>
</evidence>
<comment type="similarity">
    <text evidence="1 6">Belongs to the type-B carboxylesterase/lipase family.</text>
</comment>
<evidence type="ECO:0000313" key="8">
    <source>
        <dbReference type="EMBL" id="KAF7284766.1"/>
    </source>
</evidence>
<dbReference type="InterPro" id="IPR002018">
    <property type="entry name" value="CarbesteraseB"/>
</dbReference>
<evidence type="ECO:0000256" key="2">
    <source>
        <dbReference type="ARBA" id="ARBA00022487"/>
    </source>
</evidence>
<reference evidence="8" key="1">
    <citation type="submission" date="2020-08" db="EMBL/GenBank/DDBJ databases">
        <title>Genome sequencing and assembly of the red palm weevil Rhynchophorus ferrugineus.</title>
        <authorList>
            <person name="Dias G.B."/>
            <person name="Bergman C.M."/>
            <person name="Manee M."/>
        </authorList>
    </citation>
    <scope>NUCLEOTIDE SEQUENCE</scope>
    <source>
        <strain evidence="8">AA-2017</strain>
        <tissue evidence="8">Whole larva</tissue>
    </source>
</reference>
<keyword evidence="2" id="KW-0719">Serine esterase</keyword>
<dbReference type="GO" id="GO:0052689">
    <property type="term" value="F:carboxylic ester hydrolase activity"/>
    <property type="evidence" value="ECO:0007669"/>
    <property type="project" value="UniProtKB-KW"/>
</dbReference>
<gene>
    <name evidence="8" type="ORF">GWI33_021634</name>
</gene>
<keyword evidence="3 6" id="KW-0378">Hydrolase</keyword>
<evidence type="ECO:0000313" key="9">
    <source>
        <dbReference type="Proteomes" id="UP000625711"/>
    </source>
</evidence>
<proteinExistence type="inferred from homology"/>
<dbReference type="InterPro" id="IPR029058">
    <property type="entry name" value="AB_hydrolase_fold"/>
</dbReference>
<feature type="domain" description="Carboxylesterase type B" evidence="7">
    <location>
        <begin position="21"/>
        <end position="227"/>
    </location>
</feature>
<dbReference type="EC" id="3.1.1.-" evidence="6"/>
<dbReference type="InterPro" id="IPR019826">
    <property type="entry name" value="Carboxylesterase_B_AS"/>
</dbReference>
<organism evidence="8 9">
    <name type="scientific">Rhynchophorus ferrugineus</name>
    <name type="common">Red palm weevil</name>
    <name type="synonym">Curculio ferrugineus</name>
    <dbReference type="NCBI Taxonomy" id="354439"/>
    <lineage>
        <taxon>Eukaryota</taxon>
        <taxon>Metazoa</taxon>
        <taxon>Ecdysozoa</taxon>
        <taxon>Arthropoda</taxon>
        <taxon>Hexapoda</taxon>
        <taxon>Insecta</taxon>
        <taxon>Pterygota</taxon>
        <taxon>Neoptera</taxon>
        <taxon>Endopterygota</taxon>
        <taxon>Coleoptera</taxon>
        <taxon>Polyphaga</taxon>
        <taxon>Cucujiformia</taxon>
        <taxon>Curculionidae</taxon>
        <taxon>Dryophthorinae</taxon>
        <taxon>Rhynchophorus</taxon>
    </lineage>
</organism>
<feature type="signal peptide" evidence="6">
    <location>
        <begin position="1"/>
        <end position="18"/>
    </location>
</feature>
<dbReference type="InterPro" id="IPR019819">
    <property type="entry name" value="Carboxylesterase_B_CS"/>
</dbReference>
<dbReference type="Proteomes" id="UP000625711">
    <property type="component" value="Unassembled WGS sequence"/>
</dbReference>
<dbReference type="InterPro" id="IPR050309">
    <property type="entry name" value="Type-B_Carboxylest/Lipase"/>
</dbReference>
<dbReference type="OrthoDB" id="6846267at2759"/>
<dbReference type="PANTHER" id="PTHR11559">
    <property type="entry name" value="CARBOXYLESTERASE"/>
    <property type="match status" value="1"/>
</dbReference>
<dbReference type="Gene3D" id="3.40.50.1820">
    <property type="entry name" value="alpha/beta hydrolase"/>
    <property type="match status" value="1"/>
</dbReference>
<evidence type="ECO:0000256" key="4">
    <source>
        <dbReference type="ARBA" id="ARBA00023157"/>
    </source>
</evidence>
<evidence type="ECO:0000256" key="3">
    <source>
        <dbReference type="ARBA" id="ARBA00022801"/>
    </source>
</evidence>
<keyword evidence="9" id="KW-1185">Reference proteome</keyword>
<dbReference type="SUPFAM" id="SSF53474">
    <property type="entry name" value="alpha/beta-Hydrolases"/>
    <property type="match status" value="1"/>
</dbReference>
<keyword evidence="4" id="KW-1015">Disulfide bond</keyword>
<evidence type="ECO:0000256" key="5">
    <source>
        <dbReference type="ARBA" id="ARBA00023180"/>
    </source>
</evidence>
<evidence type="ECO:0000256" key="1">
    <source>
        <dbReference type="ARBA" id="ARBA00005964"/>
    </source>
</evidence>
<dbReference type="EMBL" id="JAACXV010000070">
    <property type="protein sequence ID" value="KAF7284766.1"/>
    <property type="molecule type" value="Genomic_DNA"/>
</dbReference>
<evidence type="ECO:0000256" key="6">
    <source>
        <dbReference type="RuleBase" id="RU361235"/>
    </source>
</evidence>